<dbReference type="GO" id="GO:0004185">
    <property type="term" value="F:serine-type carboxypeptidase activity"/>
    <property type="evidence" value="ECO:0007669"/>
    <property type="project" value="InterPro"/>
</dbReference>
<dbReference type="AlphaFoldDB" id="A0AAD9ZNE1"/>
<organism evidence="2 3">
    <name type="scientific">Dipteronia sinensis</name>
    <dbReference type="NCBI Taxonomy" id="43782"/>
    <lineage>
        <taxon>Eukaryota</taxon>
        <taxon>Viridiplantae</taxon>
        <taxon>Streptophyta</taxon>
        <taxon>Embryophyta</taxon>
        <taxon>Tracheophyta</taxon>
        <taxon>Spermatophyta</taxon>
        <taxon>Magnoliopsida</taxon>
        <taxon>eudicotyledons</taxon>
        <taxon>Gunneridae</taxon>
        <taxon>Pentapetalae</taxon>
        <taxon>rosids</taxon>
        <taxon>malvids</taxon>
        <taxon>Sapindales</taxon>
        <taxon>Sapindaceae</taxon>
        <taxon>Hippocastanoideae</taxon>
        <taxon>Acereae</taxon>
        <taxon>Dipteronia</taxon>
    </lineage>
</organism>
<dbReference type="Pfam" id="PF00450">
    <property type="entry name" value="Peptidase_S10"/>
    <property type="match status" value="1"/>
</dbReference>
<evidence type="ECO:0000256" key="1">
    <source>
        <dbReference type="ARBA" id="ARBA00009431"/>
    </source>
</evidence>
<dbReference type="Proteomes" id="UP001281410">
    <property type="component" value="Unassembled WGS sequence"/>
</dbReference>
<dbReference type="EMBL" id="JANJYJ010000010">
    <property type="protein sequence ID" value="KAK3185062.1"/>
    <property type="molecule type" value="Genomic_DNA"/>
</dbReference>
<dbReference type="InterPro" id="IPR001563">
    <property type="entry name" value="Peptidase_S10"/>
</dbReference>
<sequence>MEVRSVCANADHDLVVPHISTEYWISNLNLTADEDWRPWFVDGQIAGFTLKYTNYRYRWTYATIKGSGHSPNE</sequence>
<dbReference type="InterPro" id="IPR029058">
    <property type="entry name" value="AB_hydrolase_fold"/>
</dbReference>
<dbReference type="Gene3D" id="3.40.50.11320">
    <property type="match status" value="1"/>
</dbReference>
<gene>
    <name evidence="2" type="ORF">Dsin_032348</name>
</gene>
<evidence type="ECO:0000313" key="3">
    <source>
        <dbReference type="Proteomes" id="UP001281410"/>
    </source>
</evidence>
<proteinExistence type="inferred from homology"/>
<evidence type="ECO:0000313" key="2">
    <source>
        <dbReference type="EMBL" id="KAK3185062.1"/>
    </source>
</evidence>
<comment type="caution">
    <text evidence="2">The sequence shown here is derived from an EMBL/GenBank/DDBJ whole genome shotgun (WGS) entry which is preliminary data.</text>
</comment>
<accession>A0AAD9ZNE1</accession>
<name>A0AAD9ZNE1_9ROSI</name>
<reference evidence="2" key="1">
    <citation type="journal article" date="2023" name="Plant J.">
        <title>Genome sequences and population genomics provide insights into the demographic history, inbreeding, and mutation load of two 'living fossil' tree species of Dipteronia.</title>
        <authorList>
            <person name="Feng Y."/>
            <person name="Comes H.P."/>
            <person name="Chen J."/>
            <person name="Zhu S."/>
            <person name="Lu R."/>
            <person name="Zhang X."/>
            <person name="Li P."/>
            <person name="Qiu J."/>
            <person name="Olsen K.M."/>
            <person name="Qiu Y."/>
        </authorList>
    </citation>
    <scope>NUCLEOTIDE SEQUENCE</scope>
    <source>
        <strain evidence="2">NBL</strain>
    </source>
</reference>
<dbReference type="GO" id="GO:0006508">
    <property type="term" value="P:proteolysis"/>
    <property type="evidence" value="ECO:0007669"/>
    <property type="project" value="InterPro"/>
</dbReference>
<comment type="similarity">
    <text evidence="1">Belongs to the peptidase S10 family.</text>
</comment>
<keyword evidence="3" id="KW-1185">Reference proteome</keyword>
<dbReference type="SUPFAM" id="SSF53474">
    <property type="entry name" value="alpha/beta-Hydrolases"/>
    <property type="match status" value="1"/>
</dbReference>
<protein>
    <submittedName>
        <fullName evidence="2">Uncharacterized protein</fullName>
    </submittedName>
</protein>